<dbReference type="Gene3D" id="1.10.260.40">
    <property type="entry name" value="lambda repressor-like DNA-binding domains"/>
    <property type="match status" value="1"/>
</dbReference>
<dbReference type="PROSITE" id="PS50943">
    <property type="entry name" value="HTH_CROC1"/>
    <property type="match status" value="1"/>
</dbReference>
<accession>A0ABT2SPU0</accession>
<sequence>MAVCYERLWELLAKKNMKKIELQHRSGISGNILAKLGRNEYISMQSVEKICMALNCTIDEIMSFKDN</sequence>
<gene>
    <name evidence="2" type="ORF">OCV47_14590</name>
</gene>
<comment type="caution">
    <text evidence="2">The sequence shown here is derived from an EMBL/GenBank/DDBJ whole genome shotgun (WGS) entry which is preliminary data.</text>
</comment>
<dbReference type="InterPro" id="IPR010982">
    <property type="entry name" value="Lambda_DNA-bd_dom_sf"/>
</dbReference>
<dbReference type="EMBL" id="JAOQKE010000027">
    <property type="protein sequence ID" value="MCU6726532.1"/>
    <property type="molecule type" value="Genomic_DNA"/>
</dbReference>
<dbReference type="CDD" id="cd00093">
    <property type="entry name" value="HTH_XRE"/>
    <property type="match status" value="1"/>
</dbReference>
<keyword evidence="3" id="KW-1185">Reference proteome</keyword>
<reference evidence="2 3" key="1">
    <citation type="journal article" date="2021" name="ISME Commun">
        <title>Automated analysis of genomic sequences facilitates high-throughput and comprehensive description of bacteria.</title>
        <authorList>
            <person name="Hitch T.C.A."/>
        </authorList>
    </citation>
    <scope>NUCLEOTIDE SEQUENCE [LARGE SCALE GENOMIC DNA]</scope>
    <source>
        <strain evidence="2 3">Sanger_29</strain>
    </source>
</reference>
<feature type="domain" description="HTH cro/C1-type" evidence="1">
    <location>
        <begin position="8"/>
        <end position="61"/>
    </location>
</feature>
<name>A0ABT2SPU0_9FIRM</name>
<protein>
    <submittedName>
        <fullName evidence="2">Helix-turn-helix transcriptional regulator</fullName>
    </submittedName>
</protein>
<dbReference type="SMART" id="SM00530">
    <property type="entry name" value="HTH_XRE"/>
    <property type="match status" value="1"/>
</dbReference>
<dbReference type="PANTHER" id="PTHR37301:SF1">
    <property type="entry name" value="DNA-BINDING PROTEIN"/>
    <property type="match status" value="1"/>
</dbReference>
<proteinExistence type="predicted"/>
<evidence type="ECO:0000259" key="1">
    <source>
        <dbReference type="PROSITE" id="PS50943"/>
    </source>
</evidence>
<dbReference type="SUPFAM" id="SSF47413">
    <property type="entry name" value="lambda repressor-like DNA-binding domains"/>
    <property type="match status" value="1"/>
</dbReference>
<dbReference type="RefSeq" id="WP_262655794.1">
    <property type="nucleotide sequence ID" value="NZ_JAOQKE010000027.1"/>
</dbReference>
<evidence type="ECO:0000313" key="2">
    <source>
        <dbReference type="EMBL" id="MCU6726532.1"/>
    </source>
</evidence>
<evidence type="ECO:0000313" key="3">
    <source>
        <dbReference type="Proteomes" id="UP001652338"/>
    </source>
</evidence>
<dbReference type="Proteomes" id="UP001652338">
    <property type="component" value="Unassembled WGS sequence"/>
</dbReference>
<dbReference type="InterPro" id="IPR001387">
    <property type="entry name" value="Cro/C1-type_HTH"/>
</dbReference>
<dbReference type="PANTHER" id="PTHR37301">
    <property type="entry name" value="DNA-BINDING PROTEIN-RELATED"/>
    <property type="match status" value="1"/>
</dbReference>
<dbReference type="Pfam" id="PF13443">
    <property type="entry name" value="HTH_26"/>
    <property type="match status" value="1"/>
</dbReference>
<organism evidence="2 3">
    <name type="scientific">Muricoprocola aceti</name>
    <dbReference type="NCBI Taxonomy" id="2981772"/>
    <lineage>
        <taxon>Bacteria</taxon>
        <taxon>Bacillati</taxon>
        <taxon>Bacillota</taxon>
        <taxon>Clostridia</taxon>
        <taxon>Lachnospirales</taxon>
        <taxon>Lachnospiraceae</taxon>
        <taxon>Muricoprocola</taxon>
    </lineage>
</organism>